<evidence type="ECO:0000313" key="1">
    <source>
        <dbReference type="EMBL" id="KAJ1094891.1"/>
    </source>
</evidence>
<sequence length="132" mass="15534">MDDELEETRKGLAEHFGEDSRKVIFRIRTENIKKDEKCNSFFFKKLHSAHTPLVEFRDSEVNLKSRKEQVMRAVTDFYGKLYSPKLSERSEEDSFLEGILKTRVWKEERGALHPGRAALGGYDLQERQDPRK</sequence>
<proteinExistence type="predicted"/>
<protein>
    <submittedName>
        <fullName evidence="1">Uncharacterized protein</fullName>
    </submittedName>
</protein>
<dbReference type="EMBL" id="JANPWB010000014">
    <property type="protein sequence ID" value="KAJ1094891.1"/>
    <property type="molecule type" value="Genomic_DNA"/>
</dbReference>
<name>A0AAV7LTL6_PLEWA</name>
<accession>A0AAV7LTL6</accession>
<evidence type="ECO:0000313" key="2">
    <source>
        <dbReference type="Proteomes" id="UP001066276"/>
    </source>
</evidence>
<comment type="caution">
    <text evidence="1">The sequence shown here is derived from an EMBL/GenBank/DDBJ whole genome shotgun (WGS) entry which is preliminary data.</text>
</comment>
<reference evidence="1" key="1">
    <citation type="journal article" date="2022" name="bioRxiv">
        <title>Sequencing and chromosome-scale assembly of the giantPleurodeles waltlgenome.</title>
        <authorList>
            <person name="Brown T."/>
            <person name="Elewa A."/>
            <person name="Iarovenko S."/>
            <person name="Subramanian E."/>
            <person name="Araus A.J."/>
            <person name="Petzold A."/>
            <person name="Susuki M."/>
            <person name="Suzuki K.-i.T."/>
            <person name="Hayashi T."/>
            <person name="Toyoda A."/>
            <person name="Oliveira C."/>
            <person name="Osipova E."/>
            <person name="Leigh N.D."/>
            <person name="Simon A."/>
            <person name="Yun M.H."/>
        </authorList>
    </citation>
    <scope>NUCLEOTIDE SEQUENCE</scope>
    <source>
        <strain evidence="1">20211129_DDA</strain>
        <tissue evidence="1">Liver</tissue>
    </source>
</reference>
<gene>
    <name evidence="1" type="ORF">NDU88_000067</name>
</gene>
<keyword evidence="2" id="KW-1185">Reference proteome</keyword>
<dbReference type="AlphaFoldDB" id="A0AAV7LTL6"/>
<organism evidence="1 2">
    <name type="scientific">Pleurodeles waltl</name>
    <name type="common">Iberian ribbed newt</name>
    <dbReference type="NCBI Taxonomy" id="8319"/>
    <lineage>
        <taxon>Eukaryota</taxon>
        <taxon>Metazoa</taxon>
        <taxon>Chordata</taxon>
        <taxon>Craniata</taxon>
        <taxon>Vertebrata</taxon>
        <taxon>Euteleostomi</taxon>
        <taxon>Amphibia</taxon>
        <taxon>Batrachia</taxon>
        <taxon>Caudata</taxon>
        <taxon>Salamandroidea</taxon>
        <taxon>Salamandridae</taxon>
        <taxon>Pleurodelinae</taxon>
        <taxon>Pleurodeles</taxon>
    </lineage>
</organism>
<dbReference type="Proteomes" id="UP001066276">
    <property type="component" value="Chromosome 10"/>
</dbReference>